<feature type="coiled-coil region" evidence="7">
    <location>
        <begin position="640"/>
        <end position="667"/>
    </location>
</feature>
<feature type="compositionally biased region" description="Polar residues" evidence="8">
    <location>
        <begin position="786"/>
        <end position="797"/>
    </location>
</feature>
<dbReference type="OMA" id="FQSVHNI"/>
<dbReference type="CDD" id="cd19757">
    <property type="entry name" value="Bbox1"/>
    <property type="match status" value="1"/>
</dbReference>
<dbReference type="GO" id="GO:0006338">
    <property type="term" value="P:chromatin remodeling"/>
    <property type="evidence" value="ECO:0007669"/>
    <property type="project" value="InterPro"/>
</dbReference>
<keyword evidence="5" id="KW-0539">Nucleus</keyword>
<dbReference type="CDD" id="cd00063">
    <property type="entry name" value="FN3"/>
    <property type="match status" value="1"/>
</dbReference>
<sequence>MFCEHKGIQSFCITCQQIICEQCICCSNPKKINLPDNDLNALCSRCDQIQAELSCEQCKFQFCQECFQSVHNIGKFSTHIKIAINQVLHQQIVKQLQIITEFEQYSQEQIASVLRYFDQIQEVLDRKKKQLIDCISNYRSQQMKMLKQRINIIEAAVKINSEQSFEIPECLIYQKETFNLTAKEQIIEFILNIDFQKNLDQSTISPRRIHTQSSVRRSASCRKLDNQEKIIEVCETFEKRKFIKQLCQSNSIQLQWTHSKQKVDYNLEMGIGMKIKGIEQFKQIYKGIEPQFTITGLQTKTNYKFRVQSIFENKTSEFSEILNLTTSQQQSVEDSLIISKKLINNDIQVQFEKPGLVLGTNPLYFGVWSWEIKLIINGIIEDLTASLVVGVANKQRKIIGTTLNYGYQRESLIIKVLVDMDNKWMSITSKMHPNGERFQNLIGPVFPAFQNKNTHKGSGQLRKLNSYVDKEVLNLTGGLYPCALFSQTKPLNHQKWAQEDILLTNQKIQKVKVWVPEQERGQMFTGEKVNYDPEYLDFKEGEISVDNDWSFEETQYLFNQLRSYNYNFIVLSDRYQYQNKNRDIYELKDRYYSIVNEVLQKRNETSHFLYNYVYDEEYDRFRNMELEKYLKRTKQICDEEKKLQEDLKKVDQQIKKQEREHKSLCKSINIQEYDNIDDQSINYIIDMSQRNEEVKKTTTERIVYLRNKWINEALPLPNSIKDKLDRQLKEVLQNTKLALNQEIEELFCNLRKLQLGVLSQQRLQKRREQDKKHLEDKIKKLKAQHDSQQASDMKTKK</sequence>
<dbReference type="GO" id="GO:0003714">
    <property type="term" value="F:transcription corepressor activity"/>
    <property type="evidence" value="ECO:0007669"/>
    <property type="project" value="TreeGrafter"/>
</dbReference>
<comment type="subcellular location">
    <subcellularLocation>
        <location evidence="1">Nucleus</location>
    </subcellularLocation>
</comment>
<dbReference type="PROSITE" id="PS50853">
    <property type="entry name" value="FN3"/>
    <property type="match status" value="1"/>
</dbReference>
<feature type="region of interest" description="Disordered" evidence="8">
    <location>
        <begin position="768"/>
        <end position="797"/>
    </location>
</feature>
<evidence type="ECO:0000256" key="2">
    <source>
        <dbReference type="ARBA" id="ARBA00022853"/>
    </source>
</evidence>
<feature type="domain" description="Fibronectin type-III" evidence="10">
    <location>
        <begin position="238"/>
        <end position="329"/>
    </location>
</feature>
<reference evidence="11" key="1">
    <citation type="submission" date="2021-01" db="EMBL/GenBank/DDBJ databases">
        <authorList>
            <consortium name="Genoscope - CEA"/>
            <person name="William W."/>
        </authorList>
    </citation>
    <scope>NUCLEOTIDE SEQUENCE</scope>
</reference>
<keyword evidence="3" id="KW-0805">Transcription regulation</keyword>
<keyword evidence="6" id="KW-0863">Zinc-finger</keyword>
<dbReference type="GO" id="GO:0006281">
    <property type="term" value="P:DNA repair"/>
    <property type="evidence" value="ECO:0007669"/>
    <property type="project" value="InterPro"/>
</dbReference>
<evidence type="ECO:0000313" key="11">
    <source>
        <dbReference type="EMBL" id="CAD8105159.1"/>
    </source>
</evidence>
<keyword evidence="7" id="KW-0175">Coiled coil</keyword>
<proteinExistence type="predicted"/>
<gene>
    <name evidence="11" type="ORF">PPRIM_AZ9-3.1.T1260086</name>
</gene>
<dbReference type="Proteomes" id="UP000688137">
    <property type="component" value="Unassembled WGS sequence"/>
</dbReference>
<name>A0A8S1PR59_PARPR</name>
<dbReference type="InterPro" id="IPR032563">
    <property type="entry name" value="DAMP1_SANT-like"/>
</dbReference>
<evidence type="ECO:0000313" key="12">
    <source>
        <dbReference type="Proteomes" id="UP000688137"/>
    </source>
</evidence>
<comment type="caution">
    <text evidence="11">The sequence shown here is derived from an EMBL/GenBank/DDBJ whole genome shotgun (WGS) entry which is preliminary data.</text>
</comment>
<dbReference type="Pfam" id="PF16282">
    <property type="entry name" value="SANT_DAMP1_like"/>
    <property type="match status" value="1"/>
</dbReference>
<dbReference type="InterPro" id="IPR027109">
    <property type="entry name" value="Swc4/Dmap1"/>
</dbReference>
<feature type="domain" description="B box-type" evidence="9">
    <location>
        <begin position="38"/>
        <end position="84"/>
    </location>
</feature>
<dbReference type="PANTHER" id="PTHR12855">
    <property type="entry name" value="DNA METHYLTRANSFERASE 1-ASSOCIATED PROTEIN 1 FAMILY MEMBER"/>
    <property type="match status" value="1"/>
</dbReference>
<evidence type="ECO:0000256" key="8">
    <source>
        <dbReference type="SAM" id="MobiDB-lite"/>
    </source>
</evidence>
<evidence type="ECO:0000259" key="10">
    <source>
        <dbReference type="PROSITE" id="PS50853"/>
    </source>
</evidence>
<organism evidence="11 12">
    <name type="scientific">Paramecium primaurelia</name>
    <dbReference type="NCBI Taxonomy" id="5886"/>
    <lineage>
        <taxon>Eukaryota</taxon>
        <taxon>Sar</taxon>
        <taxon>Alveolata</taxon>
        <taxon>Ciliophora</taxon>
        <taxon>Intramacronucleata</taxon>
        <taxon>Oligohymenophorea</taxon>
        <taxon>Peniculida</taxon>
        <taxon>Parameciidae</taxon>
        <taxon>Paramecium</taxon>
    </lineage>
</organism>
<evidence type="ECO:0000256" key="6">
    <source>
        <dbReference type="PROSITE-ProRule" id="PRU00024"/>
    </source>
</evidence>
<dbReference type="GO" id="GO:0000122">
    <property type="term" value="P:negative regulation of transcription by RNA polymerase II"/>
    <property type="evidence" value="ECO:0007669"/>
    <property type="project" value="TreeGrafter"/>
</dbReference>
<protein>
    <submittedName>
        <fullName evidence="11">Uncharacterized protein</fullName>
    </submittedName>
</protein>
<dbReference type="GO" id="GO:0000812">
    <property type="term" value="C:Swr1 complex"/>
    <property type="evidence" value="ECO:0007669"/>
    <property type="project" value="TreeGrafter"/>
</dbReference>
<evidence type="ECO:0000256" key="5">
    <source>
        <dbReference type="ARBA" id="ARBA00023242"/>
    </source>
</evidence>
<keyword evidence="6" id="KW-0862">Zinc</keyword>
<evidence type="ECO:0000256" key="1">
    <source>
        <dbReference type="ARBA" id="ARBA00004123"/>
    </source>
</evidence>
<keyword evidence="2" id="KW-0156">Chromatin regulator</keyword>
<dbReference type="GO" id="GO:0008270">
    <property type="term" value="F:zinc ion binding"/>
    <property type="evidence" value="ECO:0007669"/>
    <property type="project" value="UniProtKB-KW"/>
</dbReference>
<dbReference type="EMBL" id="CAJJDM010000129">
    <property type="protein sequence ID" value="CAD8105159.1"/>
    <property type="molecule type" value="Genomic_DNA"/>
</dbReference>
<keyword evidence="6" id="KW-0479">Metal-binding</keyword>
<dbReference type="InterPro" id="IPR003961">
    <property type="entry name" value="FN3_dom"/>
</dbReference>
<dbReference type="PROSITE" id="PS50119">
    <property type="entry name" value="ZF_BBOX"/>
    <property type="match status" value="1"/>
</dbReference>
<feature type="compositionally biased region" description="Basic and acidic residues" evidence="8">
    <location>
        <begin position="768"/>
        <end position="778"/>
    </location>
</feature>
<dbReference type="AlphaFoldDB" id="A0A8S1PR59"/>
<evidence type="ECO:0000259" key="9">
    <source>
        <dbReference type="PROSITE" id="PS50119"/>
    </source>
</evidence>
<dbReference type="InterPro" id="IPR000315">
    <property type="entry name" value="Znf_B-box"/>
</dbReference>
<evidence type="ECO:0000256" key="4">
    <source>
        <dbReference type="ARBA" id="ARBA00023163"/>
    </source>
</evidence>
<accession>A0A8S1PR59</accession>
<evidence type="ECO:0000256" key="7">
    <source>
        <dbReference type="SAM" id="Coils"/>
    </source>
</evidence>
<keyword evidence="4" id="KW-0804">Transcription</keyword>
<evidence type="ECO:0000256" key="3">
    <source>
        <dbReference type="ARBA" id="ARBA00023015"/>
    </source>
</evidence>
<keyword evidence="12" id="KW-1185">Reference proteome</keyword>
<dbReference type="PANTHER" id="PTHR12855:SF10">
    <property type="entry name" value="DNA METHYLTRANSFERASE 1-ASSOCIATED PROTEIN 1"/>
    <property type="match status" value="1"/>
</dbReference>
<dbReference type="GO" id="GO:0035267">
    <property type="term" value="C:NuA4 histone acetyltransferase complex"/>
    <property type="evidence" value="ECO:0007669"/>
    <property type="project" value="InterPro"/>
</dbReference>